<reference evidence="2" key="1">
    <citation type="journal article" date="2020" name="bioRxiv">
        <title>Whole genome comparisons of ergot fungi reveals the divergence and evolution of species within the genus Claviceps are the result of varying mechanisms driving genome evolution and host range expansion.</title>
        <authorList>
            <person name="Wyka S.A."/>
            <person name="Mondo S.J."/>
            <person name="Liu M."/>
            <person name="Dettman J."/>
            <person name="Nalam V."/>
            <person name="Broders K.D."/>
        </authorList>
    </citation>
    <scope>NUCLEOTIDE SEQUENCE</scope>
    <source>
        <strain evidence="2">CCC 602</strain>
    </source>
</reference>
<name>A0A9P7SY20_9HYPO</name>
<sequence>MALRSPRAFKGLGAVQRRQRETRRPETRNLSLETRMHNVASAVSDAVGAPRSTGRTAG</sequence>
<evidence type="ECO:0000313" key="3">
    <source>
        <dbReference type="Proteomes" id="UP000748025"/>
    </source>
</evidence>
<gene>
    <name evidence="2" type="ORF">E4U43_002984</name>
</gene>
<comment type="caution">
    <text evidence="2">The sequence shown here is derived from an EMBL/GenBank/DDBJ whole genome shotgun (WGS) entry which is preliminary data.</text>
</comment>
<feature type="compositionally biased region" description="Basic and acidic residues" evidence="1">
    <location>
        <begin position="18"/>
        <end position="27"/>
    </location>
</feature>
<protein>
    <submittedName>
        <fullName evidence="2">Uncharacterized protein</fullName>
    </submittedName>
</protein>
<accession>A0A9P7SY20</accession>
<proteinExistence type="predicted"/>
<keyword evidence="3" id="KW-1185">Reference proteome</keyword>
<evidence type="ECO:0000313" key="2">
    <source>
        <dbReference type="EMBL" id="KAG5995710.1"/>
    </source>
</evidence>
<evidence type="ECO:0000256" key="1">
    <source>
        <dbReference type="SAM" id="MobiDB-lite"/>
    </source>
</evidence>
<dbReference type="AlphaFoldDB" id="A0A9P7SY20"/>
<organism evidence="2 3">
    <name type="scientific">Claviceps pusilla</name>
    <dbReference type="NCBI Taxonomy" id="123648"/>
    <lineage>
        <taxon>Eukaryota</taxon>
        <taxon>Fungi</taxon>
        <taxon>Dikarya</taxon>
        <taxon>Ascomycota</taxon>
        <taxon>Pezizomycotina</taxon>
        <taxon>Sordariomycetes</taxon>
        <taxon>Hypocreomycetidae</taxon>
        <taxon>Hypocreales</taxon>
        <taxon>Clavicipitaceae</taxon>
        <taxon>Claviceps</taxon>
    </lineage>
</organism>
<dbReference type="EMBL" id="SRPW01002116">
    <property type="protein sequence ID" value="KAG5995710.1"/>
    <property type="molecule type" value="Genomic_DNA"/>
</dbReference>
<feature type="non-terminal residue" evidence="2">
    <location>
        <position position="58"/>
    </location>
</feature>
<feature type="region of interest" description="Disordered" evidence="1">
    <location>
        <begin position="1"/>
        <end position="28"/>
    </location>
</feature>
<feature type="region of interest" description="Disordered" evidence="1">
    <location>
        <begin position="39"/>
        <end position="58"/>
    </location>
</feature>
<dbReference type="Proteomes" id="UP000748025">
    <property type="component" value="Unassembled WGS sequence"/>
</dbReference>